<dbReference type="SUPFAM" id="SSF46689">
    <property type="entry name" value="Homeodomain-like"/>
    <property type="match status" value="1"/>
</dbReference>
<keyword evidence="3" id="KW-0805">Transcription regulation</keyword>
<dbReference type="InterPro" id="IPR044676">
    <property type="entry name" value="EOBI/EOBII-like_plant"/>
</dbReference>
<evidence type="ECO:0000256" key="1">
    <source>
        <dbReference type="ARBA" id="ARBA00004123"/>
    </source>
</evidence>
<organism evidence="10">
    <name type="scientific">Begonia x semperflorens-cultorum</name>
    <name type="common">bedding begonia</name>
    <dbReference type="NCBI Taxonomy" id="589341"/>
    <lineage>
        <taxon>Eukaryota</taxon>
        <taxon>Viridiplantae</taxon>
        <taxon>Streptophyta</taxon>
        <taxon>Embryophyta</taxon>
        <taxon>Tracheophyta</taxon>
        <taxon>Spermatophyta</taxon>
        <taxon>Magnoliopsida</taxon>
        <taxon>eudicotyledons</taxon>
        <taxon>Gunneridae</taxon>
        <taxon>Pentapetalae</taxon>
        <taxon>rosids</taxon>
        <taxon>fabids</taxon>
        <taxon>Cucurbitales</taxon>
        <taxon>Begoniaceae</taxon>
        <taxon>Begonia</taxon>
        <taxon>Begonia sect. Begonia</taxon>
    </lineage>
</organism>
<feature type="domain" description="Myb-like" evidence="8">
    <location>
        <begin position="73"/>
        <end position="123"/>
    </location>
</feature>
<keyword evidence="2" id="KW-0677">Repeat</keyword>
<keyword evidence="4" id="KW-0238">DNA-binding</keyword>
<dbReference type="InterPro" id="IPR009057">
    <property type="entry name" value="Homeodomain-like_sf"/>
</dbReference>
<feature type="domain" description="Myb-like" evidence="8">
    <location>
        <begin position="20"/>
        <end position="72"/>
    </location>
</feature>
<dbReference type="EMBL" id="MT560845">
    <property type="protein sequence ID" value="QND78259.1"/>
    <property type="molecule type" value="mRNA"/>
</dbReference>
<dbReference type="InterPro" id="IPR017930">
    <property type="entry name" value="Myb_dom"/>
</dbReference>
<dbReference type="GO" id="GO:0043565">
    <property type="term" value="F:sequence-specific DNA binding"/>
    <property type="evidence" value="ECO:0007669"/>
    <property type="project" value="InterPro"/>
</dbReference>
<gene>
    <name evidence="10" type="primary">MYB62</name>
</gene>
<dbReference type="CDD" id="cd00167">
    <property type="entry name" value="SANT"/>
    <property type="match status" value="2"/>
</dbReference>
<evidence type="ECO:0000259" key="8">
    <source>
        <dbReference type="PROSITE" id="PS50090"/>
    </source>
</evidence>
<dbReference type="GO" id="GO:0003700">
    <property type="term" value="F:DNA-binding transcription factor activity"/>
    <property type="evidence" value="ECO:0007669"/>
    <property type="project" value="InterPro"/>
</dbReference>
<evidence type="ECO:0000259" key="9">
    <source>
        <dbReference type="PROSITE" id="PS51294"/>
    </source>
</evidence>
<evidence type="ECO:0000256" key="3">
    <source>
        <dbReference type="ARBA" id="ARBA00023015"/>
    </source>
</evidence>
<evidence type="ECO:0000256" key="6">
    <source>
        <dbReference type="ARBA" id="ARBA00023242"/>
    </source>
</evidence>
<dbReference type="Gene3D" id="1.10.10.60">
    <property type="entry name" value="Homeodomain-like"/>
    <property type="match status" value="2"/>
</dbReference>
<evidence type="ECO:0000256" key="4">
    <source>
        <dbReference type="ARBA" id="ARBA00023125"/>
    </source>
</evidence>
<accession>A0A7G6UGW2</accession>
<dbReference type="FunFam" id="1.10.10.60:FF:000011">
    <property type="entry name" value="Myb transcription factor"/>
    <property type="match status" value="1"/>
</dbReference>
<evidence type="ECO:0000313" key="10">
    <source>
        <dbReference type="EMBL" id="QND78259.1"/>
    </source>
</evidence>
<evidence type="ECO:0000256" key="2">
    <source>
        <dbReference type="ARBA" id="ARBA00022737"/>
    </source>
</evidence>
<dbReference type="SMART" id="SM00717">
    <property type="entry name" value="SANT"/>
    <property type="match status" value="2"/>
</dbReference>
<name>A0A7G6UGW2_9ROSI</name>
<sequence>MAASSSSSQSKSSSSCSDGGDELRRGPWTVDEDTLLTQYISQNGEGRWNFLATYSGLRRTGKSCRLRWLNYLKPDVKRGSFSIHEQILILDLHLKWGSRWSKIAKHLPGRTDNEIKNHWRTRVQKQAKHLNLEANSPEFQNIIRKLWIPKLLQKIKISPSPDALFAQNQPQNYLQNPVHDLDRSSASENLSPPEFSDHNPVFLSVFAENDALNQFKSDGYNLDSINVETPLTDFGFDQSSSHFYRAESDWVENDFSDSLWNSYELW</sequence>
<protein>
    <submittedName>
        <fullName evidence="10">MYB domain protein 62</fullName>
    </submittedName>
</protein>
<evidence type="ECO:0000256" key="7">
    <source>
        <dbReference type="SAM" id="MobiDB-lite"/>
    </source>
</evidence>
<comment type="subcellular location">
    <subcellularLocation>
        <location evidence="1">Nucleus</location>
    </subcellularLocation>
</comment>
<feature type="domain" description="HTH myb-type" evidence="9">
    <location>
        <begin position="77"/>
        <end position="127"/>
    </location>
</feature>
<dbReference type="Pfam" id="PF00249">
    <property type="entry name" value="Myb_DNA-binding"/>
    <property type="match status" value="2"/>
</dbReference>
<dbReference type="PROSITE" id="PS51294">
    <property type="entry name" value="HTH_MYB"/>
    <property type="match status" value="2"/>
</dbReference>
<dbReference type="PROSITE" id="PS50090">
    <property type="entry name" value="MYB_LIKE"/>
    <property type="match status" value="2"/>
</dbReference>
<dbReference type="PANTHER" id="PTHR45675">
    <property type="entry name" value="MYB TRANSCRIPTION FACTOR-RELATED-RELATED"/>
    <property type="match status" value="1"/>
</dbReference>
<feature type="domain" description="HTH myb-type" evidence="9">
    <location>
        <begin position="20"/>
        <end position="76"/>
    </location>
</feature>
<feature type="region of interest" description="Disordered" evidence="7">
    <location>
        <begin position="1"/>
        <end position="27"/>
    </location>
</feature>
<evidence type="ECO:0000256" key="5">
    <source>
        <dbReference type="ARBA" id="ARBA00023163"/>
    </source>
</evidence>
<feature type="compositionally biased region" description="Low complexity" evidence="7">
    <location>
        <begin position="1"/>
        <end position="17"/>
    </location>
</feature>
<dbReference type="AlphaFoldDB" id="A0A7G6UGW2"/>
<dbReference type="InterPro" id="IPR001005">
    <property type="entry name" value="SANT/Myb"/>
</dbReference>
<reference evidence="10" key="1">
    <citation type="submission" date="2020-06" db="EMBL/GenBank/DDBJ databases">
        <authorList>
            <person name="Qu Y."/>
            <person name="Wang Y."/>
            <person name="Liu J."/>
            <person name="Zhang K.M."/>
        </authorList>
    </citation>
    <scope>NUCLEOTIDE SEQUENCE</scope>
</reference>
<dbReference type="PANTHER" id="PTHR45675:SF117">
    <property type="entry name" value="MYB-RELATED PROTEIN MYBAS2-LIKE"/>
    <property type="match status" value="1"/>
</dbReference>
<keyword evidence="6" id="KW-0539">Nucleus</keyword>
<dbReference type="GO" id="GO:0005634">
    <property type="term" value="C:nucleus"/>
    <property type="evidence" value="ECO:0007669"/>
    <property type="project" value="UniProtKB-SubCell"/>
</dbReference>
<keyword evidence="5" id="KW-0804">Transcription</keyword>
<proteinExistence type="evidence at transcript level"/>